<feature type="compositionally biased region" description="Basic and acidic residues" evidence="5">
    <location>
        <begin position="569"/>
        <end position="618"/>
    </location>
</feature>
<feature type="compositionally biased region" description="Polar residues" evidence="5">
    <location>
        <begin position="308"/>
        <end position="322"/>
    </location>
</feature>
<feature type="compositionally biased region" description="Polar residues" evidence="5">
    <location>
        <begin position="1088"/>
        <end position="1105"/>
    </location>
</feature>
<evidence type="ECO:0000313" key="7">
    <source>
        <dbReference type="EMBL" id="CAD5118298.1"/>
    </source>
</evidence>
<dbReference type="Proteomes" id="UP000549394">
    <property type="component" value="Unassembled WGS sequence"/>
</dbReference>
<feature type="compositionally biased region" description="Low complexity" evidence="5">
    <location>
        <begin position="1137"/>
        <end position="1150"/>
    </location>
</feature>
<feature type="compositionally biased region" description="Polar residues" evidence="5">
    <location>
        <begin position="1003"/>
        <end position="1029"/>
    </location>
</feature>
<dbReference type="Pfam" id="PF15309">
    <property type="entry name" value="ALMS_motif"/>
    <property type="match status" value="1"/>
</dbReference>
<feature type="region of interest" description="Disordered" evidence="5">
    <location>
        <begin position="173"/>
        <end position="216"/>
    </location>
</feature>
<dbReference type="OrthoDB" id="6163239at2759"/>
<feature type="compositionally biased region" description="Basic and acidic residues" evidence="5">
    <location>
        <begin position="639"/>
        <end position="656"/>
    </location>
</feature>
<feature type="compositionally biased region" description="Polar residues" evidence="5">
    <location>
        <begin position="661"/>
        <end position="670"/>
    </location>
</feature>
<organism evidence="7 8">
    <name type="scientific">Dimorphilus gyrociliatus</name>
    <dbReference type="NCBI Taxonomy" id="2664684"/>
    <lineage>
        <taxon>Eukaryota</taxon>
        <taxon>Metazoa</taxon>
        <taxon>Spiralia</taxon>
        <taxon>Lophotrochozoa</taxon>
        <taxon>Annelida</taxon>
        <taxon>Polychaeta</taxon>
        <taxon>Polychaeta incertae sedis</taxon>
        <taxon>Dinophilidae</taxon>
        <taxon>Dimorphilus</taxon>
    </lineage>
</organism>
<feature type="compositionally biased region" description="Basic and acidic residues" evidence="5">
    <location>
        <begin position="919"/>
        <end position="937"/>
    </location>
</feature>
<feature type="domain" description="ALMS motif" evidence="6">
    <location>
        <begin position="1343"/>
        <end position="1471"/>
    </location>
</feature>
<evidence type="ECO:0000313" key="8">
    <source>
        <dbReference type="Proteomes" id="UP000549394"/>
    </source>
</evidence>
<feature type="region of interest" description="Disordered" evidence="5">
    <location>
        <begin position="135"/>
        <end position="161"/>
    </location>
</feature>
<feature type="compositionally biased region" description="Basic and acidic residues" evidence="5">
    <location>
        <begin position="524"/>
        <end position="538"/>
    </location>
</feature>
<keyword evidence="2" id="KW-0963">Cytoplasm</keyword>
<feature type="compositionally biased region" description="Polar residues" evidence="5">
    <location>
        <begin position="1257"/>
        <end position="1272"/>
    </location>
</feature>
<feature type="compositionally biased region" description="Basic and acidic residues" evidence="5">
    <location>
        <begin position="67"/>
        <end position="90"/>
    </location>
</feature>
<feature type="region of interest" description="Disordered" evidence="5">
    <location>
        <begin position="1"/>
        <end position="27"/>
    </location>
</feature>
<evidence type="ECO:0000256" key="2">
    <source>
        <dbReference type="ARBA" id="ARBA00022490"/>
    </source>
</evidence>
<feature type="region of interest" description="Disordered" evidence="5">
    <location>
        <begin position="1203"/>
        <end position="1231"/>
    </location>
</feature>
<feature type="region of interest" description="Disordered" evidence="5">
    <location>
        <begin position="524"/>
        <end position="705"/>
    </location>
</feature>
<evidence type="ECO:0000256" key="5">
    <source>
        <dbReference type="SAM" id="MobiDB-lite"/>
    </source>
</evidence>
<dbReference type="PANTHER" id="PTHR21553">
    <property type="entry name" value="ALMS1-RELATED"/>
    <property type="match status" value="1"/>
</dbReference>
<name>A0A7I8VUQ3_9ANNE</name>
<feature type="compositionally biased region" description="Polar residues" evidence="5">
    <location>
        <begin position="239"/>
        <end position="265"/>
    </location>
</feature>
<dbReference type="InterPro" id="IPR029299">
    <property type="entry name" value="ALMS_motif"/>
</dbReference>
<proteinExistence type="predicted"/>
<feature type="region of interest" description="Disordered" evidence="5">
    <location>
        <begin position="1083"/>
        <end position="1190"/>
    </location>
</feature>
<comment type="subcellular location">
    <subcellularLocation>
        <location evidence="1">Cytoplasm</location>
        <location evidence="1">Cytoskeleton</location>
        <location evidence="1">Microtubule organizing center</location>
        <location evidence="1">Centrosome</location>
    </subcellularLocation>
</comment>
<dbReference type="GO" id="GO:0046599">
    <property type="term" value="P:regulation of centriole replication"/>
    <property type="evidence" value="ECO:0007669"/>
    <property type="project" value="TreeGrafter"/>
</dbReference>
<feature type="compositionally biased region" description="Basic and acidic residues" evidence="5">
    <location>
        <begin position="1110"/>
        <end position="1125"/>
    </location>
</feature>
<keyword evidence="4" id="KW-0175">Coiled coil</keyword>
<dbReference type="PANTHER" id="PTHR21553:SF36">
    <property type="entry name" value="ALMS1 CENTROSOME AND BASAL BODY-ASSOCIATED PROTEIN-RELATED"/>
    <property type="match status" value="1"/>
</dbReference>
<sequence length="1479" mass="169061">MTSKNEYELPSEDLGIAQTSSKYQRDEIQKAAQDLSIDALKTAAEDIRVETGFVVTTSSSSTSRRSTPFERDTDDKSNTGEMENAWKIKTSDSSAFERLSGAGSSPFASHVDYIPPQERSQYSYQKEKNFENYEKKNPSSYFSTKDEPDLINFDGMNDLPLSRVTNDAQYKADSGLCSTNSEKKQSSESSKSGTVLNDSGLQYEDMSSEKTPPRTRYTDDLFISVSNISNNSSQLSSPMHATNRSETSTSYKDLPNQLKNSTMLDSDSDRTSISDEIVSEDVKRILRKFGNKSTDSSYSVSVPMGSSNTTRTTLPTSPNQLRNSRYSSLEKDLHDIENGLAAFQSPRYSDSFSSNYLNQTSVSETLSDLIKKESPPRQAYGYLQEAEIVERSTRKSPPPSELSSIHLTPLSREPFSAFGTAHSVLTRQLDRMRYESPMRNSKSSEVYSPSREYNLSHAFSDPTLLSERVRFLTERERQLREQEEMLRKQKEKDAIEMRNLQETLDRERDEAYRKKLEIERQIEEDSTLEERDSFEKKSNCSNSFRSEKSDKHSNSSYEKSASSSAILIAREKEREYAEKKRRELEMKENELSLKLDLEADNLRHKRVEDGERKGDTLSEHTLSPSPSSSPSRQISARSPHSEHQDRPSARSIKSDTAKAPSDTTIESTHPGSDDFRPPSLPHWAYGTRRDPAPSEGIYSKPQAQTEEQLGTIFEQSDANDDLNRSIKDTEKWLNGHFESNTNENNANENLSIVEDELSSALPDESKAKDEEIERIAARSYQSLHNDDKTDTPTFSRLYATTSQDFTSDDRTWSVPKERKSFGEIDKKTPTSESSWHQYRDLPSNINFQRSVSSRPDSETTQRARRAVATALDASNKVDDILIRGEDEEVYSPTTERLLRLLNQSRSALEFNNKHFTYSKPEELNERDPIKMSEEKNVNKSNYQSTTLSLDEQDLLRQMEPSRRSDVGAERHSESSEQSERSDVEIILNPAGRNSKRRLDIYCNGTTSQDSGSTLTSIPEDSTLESSVTHSSDRQKNLPDDPKLLKLHSKIRRQKEKLLRGRYMEQKRKEKISKLEKLAAEAIEKDESTTVSTDSALRTTDSSTMVEDSDLSEKKTKYKESYERIPSRHPPTKTMTKRPAAAVRRPAVPAPTTLRLKQVDYSKKSTRKNSSPTAKKVPSSKGKRDVGVNVPSPISLNEKAVQTVMEKSVQTSPVRTKNKRDENKENFTNNHPSSIDSIWKYSTSTSNERPFISVPEKVTSSSKPKVNYSTKSNHSTRHRPSTAWTIDQPATFKRNTSQAWFIATESPKYSKRKTLSESKKSNLNNFEDVDLLNKLRRSLKIDQKGTLQDAFERQKRRTISNIEERRKCVRLRAEERRIETVRAGERGELFWEPAESDRKRDACFDPRFDRLFRPRKRCVSLKEARERSAKLYKTLPEITEKQLEERRRAEAKRNKLRAQIFKQKVLNRLLNKKGAWVTKY</sequence>
<comment type="caution">
    <text evidence="7">The sequence shown here is derived from an EMBL/GenBank/DDBJ whole genome shotgun (WGS) entry which is preliminary data.</text>
</comment>
<dbReference type="GO" id="GO:0005814">
    <property type="term" value="C:centriole"/>
    <property type="evidence" value="ECO:0007669"/>
    <property type="project" value="TreeGrafter"/>
</dbReference>
<reference evidence="7 8" key="1">
    <citation type="submission" date="2020-08" db="EMBL/GenBank/DDBJ databases">
        <authorList>
            <person name="Hejnol A."/>
        </authorList>
    </citation>
    <scope>NUCLEOTIDE SEQUENCE [LARGE SCALE GENOMIC DNA]</scope>
</reference>
<feature type="region of interest" description="Disordered" evidence="5">
    <location>
        <begin position="919"/>
        <end position="989"/>
    </location>
</feature>
<dbReference type="GO" id="GO:0008017">
    <property type="term" value="F:microtubule binding"/>
    <property type="evidence" value="ECO:0007669"/>
    <property type="project" value="TreeGrafter"/>
</dbReference>
<feature type="compositionally biased region" description="Low complexity" evidence="5">
    <location>
        <begin position="56"/>
        <end position="66"/>
    </location>
</feature>
<evidence type="ECO:0000259" key="6">
    <source>
        <dbReference type="Pfam" id="PF15309"/>
    </source>
</evidence>
<feature type="compositionally biased region" description="Basic and acidic residues" evidence="5">
    <location>
        <begin position="953"/>
        <end position="983"/>
    </location>
</feature>
<evidence type="ECO:0000256" key="4">
    <source>
        <dbReference type="SAM" id="Coils"/>
    </source>
</evidence>
<keyword evidence="3" id="KW-0206">Cytoskeleton</keyword>
<keyword evidence="8" id="KW-1185">Reference proteome</keyword>
<feature type="compositionally biased region" description="Basic and acidic residues" evidence="5">
    <location>
        <begin position="1030"/>
        <end position="1040"/>
    </location>
</feature>
<protein>
    <submittedName>
        <fullName evidence="7">DgyrCDS7011</fullName>
    </submittedName>
</protein>
<feature type="compositionally biased region" description="Low complexity" evidence="5">
    <location>
        <begin position="554"/>
        <end position="564"/>
    </location>
</feature>
<evidence type="ECO:0000256" key="3">
    <source>
        <dbReference type="ARBA" id="ARBA00023212"/>
    </source>
</evidence>
<dbReference type="GO" id="GO:0005829">
    <property type="term" value="C:cytosol"/>
    <property type="evidence" value="ECO:0007669"/>
    <property type="project" value="TreeGrafter"/>
</dbReference>
<evidence type="ECO:0000256" key="1">
    <source>
        <dbReference type="ARBA" id="ARBA00004300"/>
    </source>
</evidence>
<feature type="region of interest" description="Disordered" evidence="5">
    <location>
        <begin position="55"/>
        <end position="121"/>
    </location>
</feature>
<feature type="compositionally biased region" description="Low complexity" evidence="5">
    <location>
        <begin position="296"/>
        <end position="307"/>
    </location>
</feature>
<gene>
    <name evidence="7" type="ORF">DGYR_LOCUS6694</name>
</gene>
<feature type="compositionally biased region" description="Polar residues" evidence="5">
    <location>
        <begin position="938"/>
        <end position="949"/>
    </location>
</feature>
<feature type="region of interest" description="Disordered" evidence="5">
    <location>
        <begin position="296"/>
        <end position="322"/>
    </location>
</feature>
<dbReference type="EMBL" id="CAJFCJ010000008">
    <property type="protein sequence ID" value="CAD5118298.1"/>
    <property type="molecule type" value="Genomic_DNA"/>
</dbReference>
<dbReference type="GO" id="GO:0005813">
    <property type="term" value="C:centrosome"/>
    <property type="evidence" value="ECO:0007669"/>
    <property type="project" value="UniProtKB-SubCell"/>
</dbReference>
<feature type="region of interest" description="Disordered" evidence="5">
    <location>
        <begin position="229"/>
        <end position="269"/>
    </location>
</feature>
<feature type="compositionally biased region" description="Basic and acidic residues" evidence="5">
    <location>
        <begin position="207"/>
        <end position="216"/>
    </location>
</feature>
<feature type="region of interest" description="Disordered" evidence="5">
    <location>
        <begin position="1002"/>
        <end position="1040"/>
    </location>
</feature>
<feature type="coiled-coil region" evidence="4">
    <location>
        <begin position="469"/>
        <end position="521"/>
    </location>
</feature>
<accession>A0A7I8VUQ3</accession>
<feature type="region of interest" description="Disordered" evidence="5">
    <location>
        <begin position="1255"/>
        <end position="1280"/>
    </location>
</feature>